<dbReference type="AlphaFoldDB" id="A0A4R5K5C8"/>
<dbReference type="RefSeq" id="WP_133206773.1">
    <property type="nucleotide sequence ID" value="NZ_SMRU01000047.1"/>
</dbReference>
<sequence length="173" mass="20127">MPAIECSVEGCTRAGKLRRTYCENHYRKFMRSGTTDMKPKPTHGTATMYRYGCRCTPCQAAHAERYREWAHTHFEQTGEWHSGRWINDRDRQAIYQRDAWTCQICRHPIDRDAKATSQWAPSLDHIEPRSTSLEPDHSAENLRTAHMWCNAVRGDARMSDGDIRVLREGLFQA</sequence>
<evidence type="ECO:0000313" key="1">
    <source>
        <dbReference type="EMBL" id="TDF88093.1"/>
    </source>
</evidence>
<dbReference type="EMBL" id="SMRU01000047">
    <property type="protein sequence ID" value="TDF88093.1"/>
    <property type="molecule type" value="Genomic_DNA"/>
</dbReference>
<keyword evidence="2" id="KW-1185">Reference proteome</keyword>
<evidence type="ECO:0008006" key="3">
    <source>
        <dbReference type="Google" id="ProtNLM"/>
    </source>
</evidence>
<accession>A0A4R5K5C8</accession>
<gene>
    <name evidence="1" type="ORF">E1809_24035</name>
</gene>
<dbReference type="Gene3D" id="1.10.30.50">
    <property type="match status" value="1"/>
</dbReference>
<protein>
    <recommendedName>
        <fullName evidence="3">HNH endonuclease</fullName>
    </recommendedName>
</protein>
<dbReference type="Proteomes" id="UP000295511">
    <property type="component" value="Unassembled WGS sequence"/>
</dbReference>
<comment type="caution">
    <text evidence="1">The sequence shown here is derived from an EMBL/GenBank/DDBJ whole genome shotgun (WGS) entry which is preliminary data.</text>
</comment>
<reference evidence="1 2" key="1">
    <citation type="submission" date="2019-03" db="EMBL/GenBank/DDBJ databases">
        <title>Whole genome sequence of Arthrobacter sp JH1-1.</title>
        <authorList>
            <person name="Trinh H.N."/>
        </authorList>
    </citation>
    <scope>NUCLEOTIDE SEQUENCE [LARGE SCALE GENOMIC DNA]</scope>
    <source>
        <strain evidence="1 2">JH1-1</strain>
    </source>
</reference>
<name>A0A4R5K5C8_9MICC</name>
<organism evidence="1 2">
    <name type="scientific">Arthrobacter terricola</name>
    <dbReference type="NCBI Taxonomy" id="2547396"/>
    <lineage>
        <taxon>Bacteria</taxon>
        <taxon>Bacillati</taxon>
        <taxon>Actinomycetota</taxon>
        <taxon>Actinomycetes</taxon>
        <taxon>Micrococcales</taxon>
        <taxon>Micrococcaceae</taxon>
        <taxon>Arthrobacter</taxon>
    </lineage>
</organism>
<evidence type="ECO:0000313" key="2">
    <source>
        <dbReference type="Proteomes" id="UP000295511"/>
    </source>
</evidence>
<proteinExistence type="predicted"/>
<dbReference type="OrthoDB" id="5244068at2"/>